<feature type="compositionally biased region" description="Basic and acidic residues" evidence="1">
    <location>
        <begin position="50"/>
        <end position="93"/>
    </location>
</feature>
<feature type="compositionally biased region" description="Basic and acidic residues" evidence="1">
    <location>
        <begin position="201"/>
        <end position="216"/>
    </location>
</feature>
<protein>
    <submittedName>
        <fullName evidence="2">Uncharacterized protein</fullName>
    </submittedName>
</protein>
<dbReference type="EMBL" id="CP019893">
    <property type="protein sequence ID" value="ARS88405.1"/>
    <property type="molecule type" value="Genomic_DNA"/>
</dbReference>
<feature type="compositionally biased region" description="Basic and acidic residues" evidence="1">
    <location>
        <begin position="1"/>
        <end position="43"/>
    </location>
</feature>
<gene>
    <name evidence="2" type="ORF">B1756_00640</name>
</gene>
<organism evidence="2 3">
    <name type="scientific">Natrarchaeobaculum aegyptiacum</name>
    <dbReference type="NCBI Taxonomy" id="745377"/>
    <lineage>
        <taxon>Archaea</taxon>
        <taxon>Methanobacteriati</taxon>
        <taxon>Methanobacteriota</taxon>
        <taxon>Stenosarchaea group</taxon>
        <taxon>Halobacteria</taxon>
        <taxon>Halobacteriales</taxon>
        <taxon>Natrialbaceae</taxon>
        <taxon>Natrarchaeobaculum</taxon>
    </lineage>
</organism>
<dbReference type="AlphaFoldDB" id="A0A2Z2HQW6"/>
<sequence>MDDRSSRGEGHESRRRPEPRGEGRTSPRRETAGREQRRDRHSSDPASTRSEPRPRWQEGHEHEQESQRRPHGRSEQSPDRSRASAPPAERRTGTPDTHGGEAGGRTGSPVEEGLDRQRRRTERGGRGQERERSTSTDRRDASVGRSDRERLEGEDHDPRGRREIPHYVGEDDVRTQERSGGGLTHEQQQRRDEPTTWTEGDAERREERGVERDQPRAHAQQPGQRESTDAGDDRRNRRHVHEGDQGDDGTRHDHYRDE</sequence>
<proteinExistence type="predicted"/>
<evidence type="ECO:0000313" key="2">
    <source>
        <dbReference type="EMBL" id="ARS88405.1"/>
    </source>
</evidence>
<evidence type="ECO:0000313" key="3">
    <source>
        <dbReference type="Proteomes" id="UP000250088"/>
    </source>
</evidence>
<evidence type="ECO:0000256" key="1">
    <source>
        <dbReference type="SAM" id="MobiDB-lite"/>
    </source>
</evidence>
<feature type="compositionally biased region" description="Basic and acidic residues" evidence="1">
    <location>
        <begin position="226"/>
        <end position="258"/>
    </location>
</feature>
<reference evidence="3" key="1">
    <citation type="submission" date="2017-02" db="EMBL/GenBank/DDBJ databases">
        <title>Natronthermophilus aegyptiacus gen. nov.,sp. nov., an aerobic, extremely halophilic alkalithermophilic archaeon isolated from the athalassohaline Wadi An Natrun, Egypt.</title>
        <authorList>
            <person name="Zhao B."/>
        </authorList>
    </citation>
    <scope>NUCLEOTIDE SEQUENCE [LARGE SCALE GENOMIC DNA]</scope>
    <source>
        <strain evidence="3">JW/NM-HA 15</strain>
    </source>
</reference>
<feature type="compositionally biased region" description="Basic and acidic residues" evidence="1">
    <location>
        <begin position="122"/>
        <end position="177"/>
    </location>
</feature>
<dbReference type="Proteomes" id="UP000250088">
    <property type="component" value="Chromosome"/>
</dbReference>
<name>A0A2Z2HQW6_9EURY</name>
<dbReference type="KEGG" id="naj:B1756_00640"/>
<keyword evidence="3" id="KW-1185">Reference proteome</keyword>
<feature type="region of interest" description="Disordered" evidence="1">
    <location>
        <begin position="1"/>
        <end position="258"/>
    </location>
</feature>
<accession>A0A2Z2HQW6</accession>